<comment type="similarity">
    <text evidence="2">Belongs to the rad1 family.</text>
</comment>
<dbReference type="InterPro" id="IPR003021">
    <property type="entry name" value="Rad1_Rec1_Rad17"/>
</dbReference>
<dbReference type="GO" id="GO:0006281">
    <property type="term" value="P:DNA repair"/>
    <property type="evidence" value="ECO:0007669"/>
    <property type="project" value="UniProtKB-KW"/>
</dbReference>
<dbReference type="EMBL" id="LHPF02000001">
    <property type="protein sequence ID" value="PSC76868.1"/>
    <property type="molecule type" value="Genomic_DNA"/>
</dbReference>
<proteinExistence type="inferred from homology"/>
<evidence type="ECO:0000256" key="3">
    <source>
        <dbReference type="ARBA" id="ARBA00022763"/>
    </source>
</evidence>
<evidence type="ECO:0000256" key="4">
    <source>
        <dbReference type="ARBA" id="ARBA00023204"/>
    </source>
</evidence>
<name>A0A2P6VRZ4_9CHLO</name>
<dbReference type="Proteomes" id="UP000239649">
    <property type="component" value="Unassembled WGS sequence"/>
</dbReference>
<organism evidence="6 7">
    <name type="scientific">Micractinium conductrix</name>
    <dbReference type="NCBI Taxonomy" id="554055"/>
    <lineage>
        <taxon>Eukaryota</taxon>
        <taxon>Viridiplantae</taxon>
        <taxon>Chlorophyta</taxon>
        <taxon>core chlorophytes</taxon>
        <taxon>Trebouxiophyceae</taxon>
        <taxon>Chlorellales</taxon>
        <taxon>Chlorellaceae</taxon>
        <taxon>Chlorella clade</taxon>
        <taxon>Micractinium</taxon>
    </lineage>
</organism>
<sequence length="303" mass="32502">MEVQATIASVRGLVQALQAIRTSLKLPCAVTFDASGLKLRFLDGGHTMQSGISLSAAVFSQLSAPTSLTFCAPLNAVLDSINTVASSMPQELHMQYPGPDNCLLITANEDPTARTHICSYAKVATLAQQGLAGPLDEMWDPAVECSHAILSGLMLREAIEDLEWTGGAVEFAMHRSPTRFSLRSAKQTSLEITFPSSALNGFHCHAEEVRARYKYKHLKAAFANVAQKDSWMAKVSINAQGVLLVMHMLTLAGSAAPPVEAPGLLGTFTSQSSAQRGPECVVKFVILPHDEAAEAYGEDEDQM</sequence>
<evidence type="ECO:0000313" key="7">
    <source>
        <dbReference type="Proteomes" id="UP000239649"/>
    </source>
</evidence>
<evidence type="ECO:0000256" key="1">
    <source>
        <dbReference type="ARBA" id="ARBA00004123"/>
    </source>
</evidence>
<dbReference type="AlphaFoldDB" id="A0A2P6VRZ4"/>
<comment type="caution">
    <text evidence="6">The sequence shown here is derived from an EMBL/GenBank/DDBJ whole genome shotgun (WGS) entry which is preliminary data.</text>
</comment>
<protein>
    <submittedName>
        <fullName evidence="6">Damaged DNA binding</fullName>
    </submittedName>
</protein>
<dbReference type="OrthoDB" id="337581at2759"/>
<dbReference type="PANTHER" id="PTHR10870:SF0">
    <property type="entry name" value="CELL CYCLE CHECKPOINT PROTEIN RAD1"/>
    <property type="match status" value="1"/>
</dbReference>
<dbReference type="GO" id="GO:0000077">
    <property type="term" value="P:DNA damage checkpoint signaling"/>
    <property type="evidence" value="ECO:0007669"/>
    <property type="project" value="InterPro"/>
</dbReference>
<reference evidence="6 7" key="1">
    <citation type="journal article" date="2018" name="Plant J.">
        <title>Genome sequences of Chlorella sorokiniana UTEX 1602 and Micractinium conductrix SAG 241.80: implications to maltose excretion by a green alga.</title>
        <authorList>
            <person name="Arriola M.B."/>
            <person name="Velmurugan N."/>
            <person name="Zhang Y."/>
            <person name="Plunkett M.H."/>
            <person name="Hondzo H."/>
            <person name="Barney B.M."/>
        </authorList>
    </citation>
    <scope>NUCLEOTIDE SEQUENCE [LARGE SCALE GENOMIC DNA]</scope>
    <source>
        <strain evidence="6 7">SAG 241.80</strain>
    </source>
</reference>
<evidence type="ECO:0000313" key="6">
    <source>
        <dbReference type="EMBL" id="PSC76868.1"/>
    </source>
</evidence>
<keyword evidence="3" id="KW-0227">DNA damage</keyword>
<dbReference type="Gene3D" id="3.70.10.10">
    <property type="match status" value="1"/>
</dbReference>
<evidence type="ECO:0000256" key="5">
    <source>
        <dbReference type="ARBA" id="ARBA00023242"/>
    </source>
</evidence>
<comment type="subcellular location">
    <subcellularLocation>
        <location evidence="1">Nucleus</location>
    </subcellularLocation>
</comment>
<evidence type="ECO:0000256" key="2">
    <source>
        <dbReference type="ARBA" id="ARBA00010991"/>
    </source>
</evidence>
<gene>
    <name evidence="6" type="primary">g313</name>
    <name evidence="6" type="ORF">C2E20_0313</name>
</gene>
<dbReference type="Pfam" id="PF02144">
    <property type="entry name" value="Rad1"/>
    <property type="match status" value="1"/>
</dbReference>
<dbReference type="PANTHER" id="PTHR10870">
    <property type="entry name" value="CELL CYCLE CHECKPOINT PROTEIN RAD1"/>
    <property type="match status" value="1"/>
</dbReference>
<dbReference type="STRING" id="554055.A0A2P6VRZ4"/>
<keyword evidence="7" id="KW-1185">Reference proteome</keyword>
<keyword evidence="5" id="KW-0539">Nucleus</keyword>
<accession>A0A2P6VRZ4</accession>
<dbReference type="GO" id="GO:0030896">
    <property type="term" value="C:checkpoint clamp complex"/>
    <property type="evidence" value="ECO:0007669"/>
    <property type="project" value="TreeGrafter"/>
</dbReference>
<keyword evidence="4" id="KW-0234">DNA repair</keyword>